<dbReference type="RefSeq" id="WP_175457636.1">
    <property type="nucleotide sequence ID" value="NZ_JAANNT010000001.1"/>
</dbReference>
<organism evidence="2 3">
    <name type="scientific">Streptomyces odorifer</name>
    <dbReference type="NCBI Taxonomy" id="53450"/>
    <lineage>
        <taxon>Bacteria</taxon>
        <taxon>Bacillati</taxon>
        <taxon>Actinomycetota</taxon>
        <taxon>Actinomycetes</taxon>
        <taxon>Kitasatosporales</taxon>
        <taxon>Streptomycetaceae</taxon>
        <taxon>Streptomyces</taxon>
        <taxon>Streptomyces albidoflavus group</taxon>
    </lineage>
</organism>
<dbReference type="InterPro" id="IPR043917">
    <property type="entry name" value="DUF5753"/>
</dbReference>
<comment type="caution">
    <text evidence="2">The sequence shown here is derived from an EMBL/GenBank/DDBJ whole genome shotgun (WGS) entry which is preliminary data.</text>
</comment>
<dbReference type="PROSITE" id="PS50943">
    <property type="entry name" value="HTH_CROC1"/>
    <property type="match status" value="1"/>
</dbReference>
<evidence type="ECO:0000313" key="3">
    <source>
        <dbReference type="Proteomes" id="UP000540128"/>
    </source>
</evidence>
<dbReference type="AlphaFoldDB" id="A0A7Y6EZ62"/>
<dbReference type="Pfam" id="PF13560">
    <property type="entry name" value="HTH_31"/>
    <property type="match status" value="1"/>
</dbReference>
<proteinExistence type="predicted"/>
<dbReference type="Pfam" id="PF19054">
    <property type="entry name" value="DUF5753"/>
    <property type="match status" value="1"/>
</dbReference>
<dbReference type="EMBL" id="JAANNT010000001">
    <property type="protein sequence ID" value="NUV27075.1"/>
    <property type="molecule type" value="Genomic_DNA"/>
</dbReference>
<dbReference type="SMART" id="SM00530">
    <property type="entry name" value="HTH_XRE"/>
    <property type="match status" value="1"/>
</dbReference>
<gene>
    <name evidence="2" type="ORF">G6W59_01695</name>
</gene>
<evidence type="ECO:0000259" key="1">
    <source>
        <dbReference type="PROSITE" id="PS50943"/>
    </source>
</evidence>
<sequence length="288" mass="30966">MAATHHQSSAALAARQRLADRLRELRLDAGLSGRDVAARTGWQPSKVSRLETGNTPPADADIRAWCVACEMDELAPDLIAAGRAAASMYREWRRLQRAGLKNLQNFYVPSYARTKEFRVYSSTVVPGMLQTPDYALAMLRSVAAFHGGVGDVEAAVQARMERSEMVRNSGSRLVVVLGESVLRHVLGGAEVMAAQLGALLSAMSAPPVSLGIIPVGTLRQDLWTLETFTLLDAERVSVELLTAAVTVTAPSEIAQYRRAFAAMAEHAVYGAPARELVAGAIQSLSQLP</sequence>
<keyword evidence="3" id="KW-1185">Reference proteome</keyword>
<dbReference type="CDD" id="cd00093">
    <property type="entry name" value="HTH_XRE"/>
    <property type="match status" value="1"/>
</dbReference>
<dbReference type="Proteomes" id="UP000540128">
    <property type="component" value="Unassembled WGS sequence"/>
</dbReference>
<protein>
    <submittedName>
        <fullName evidence="2">Helix-turn-helix transcriptional regulator</fullName>
    </submittedName>
</protein>
<evidence type="ECO:0000313" key="2">
    <source>
        <dbReference type="EMBL" id="NUV27075.1"/>
    </source>
</evidence>
<accession>A0A7Y6EZ62</accession>
<feature type="domain" description="HTH cro/C1-type" evidence="1">
    <location>
        <begin position="22"/>
        <end position="74"/>
    </location>
</feature>
<name>A0A7Y6EZ62_9ACTN</name>
<dbReference type="Gene3D" id="1.10.260.40">
    <property type="entry name" value="lambda repressor-like DNA-binding domains"/>
    <property type="match status" value="1"/>
</dbReference>
<dbReference type="InterPro" id="IPR001387">
    <property type="entry name" value="Cro/C1-type_HTH"/>
</dbReference>
<dbReference type="InterPro" id="IPR010982">
    <property type="entry name" value="Lambda_DNA-bd_dom_sf"/>
</dbReference>
<reference evidence="2 3" key="1">
    <citation type="submission" date="2020-03" db="EMBL/GenBank/DDBJ databases">
        <title>Complete genome sequence of sixteen Streptomyces strains facilitates identification of candidate genes involved in plant growth-promotion in grain legumes and cereals.</title>
        <authorList>
            <person name="Gopalakrishnan S."/>
            <person name="Thakur V."/>
            <person name="Saxena R."/>
            <person name="Vadlamudi S."/>
            <person name="Purohit S."/>
            <person name="Kumar V."/>
            <person name="Rathore A."/>
            <person name="Chitikineni A."/>
            <person name="Varshney R.K."/>
        </authorList>
    </citation>
    <scope>NUCLEOTIDE SEQUENCE [LARGE SCALE GENOMIC DNA]</scope>
    <source>
        <strain evidence="2 3">KAI-180</strain>
    </source>
</reference>
<dbReference type="GO" id="GO:0003677">
    <property type="term" value="F:DNA binding"/>
    <property type="evidence" value="ECO:0007669"/>
    <property type="project" value="InterPro"/>
</dbReference>
<dbReference type="SUPFAM" id="SSF47413">
    <property type="entry name" value="lambda repressor-like DNA-binding domains"/>
    <property type="match status" value="1"/>
</dbReference>